<evidence type="ECO:0000313" key="3">
    <source>
        <dbReference type="Proteomes" id="UP000294530"/>
    </source>
</evidence>
<dbReference type="KEGG" id="blac:94348615"/>
<gene>
    <name evidence="2" type="ORF">CCR75_004858</name>
</gene>
<name>A0A976FR79_BRELC</name>
<evidence type="ECO:0000256" key="1">
    <source>
        <dbReference type="SAM" id="SignalP"/>
    </source>
</evidence>
<comment type="caution">
    <text evidence="2">The sequence shown here is derived from an EMBL/GenBank/DDBJ whole genome shotgun (WGS) entry which is preliminary data.</text>
</comment>
<dbReference type="RefSeq" id="XP_067820759.1">
    <property type="nucleotide sequence ID" value="XM_067962944.1"/>
</dbReference>
<keyword evidence="3" id="KW-1185">Reference proteome</keyword>
<feature type="signal peptide" evidence="1">
    <location>
        <begin position="1"/>
        <end position="31"/>
    </location>
</feature>
<proteinExistence type="predicted"/>
<feature type="chain" id="PRO_5036941041" evidence="1">
    <location>
        <begin position="32"/>
        <end position="59"/>
    </location>
</feature>
<protein>
    <submittedName>
        <fullName evidence="2">Uncharacterized protein</fullName>
    </submittedName>
</protein>
<evidence type="ECO:0000313" key="2">
    <source>
        <dbReference type="EMBL" id="TDH71260.1"/>
    </source>
</evidence>
<dbReference type="EMBL" id="SHOA02000004">
    <property type="protein sequence ID" value="TDH71260.1"/>
    <property type="molecule type" value="Genomic_DNA"/>
</dbReference>
<dbReference type="GeneID" id="94348615"/>
<sequence length="59" mass="6240">MSHSGLYGANVLMRPLLGVALCTVSPGSAGADGGAPLTRMRVTLRVSVWLYVWYCASKV</sequence>
<keyword evidence="1" id="KW-0732">Signal</keyword>
<organism evidence="2 3">
    <name type="scientific">Bremia lactucae</name>
    <name type="common">Lettuce downy mildew</name>
    <dbReference type="NCBI Taxonomy" id="4779"/>
    <lineage>
        <taxon>Eukaryota</taxon>
        <taxon>Sar</taxon>
        <taxon>Stramenopiles</taxon>
        <taxon>Oomycota</taxon>
        <taxon>Peronosporomycetes</taxon>
        <taxon>Peronosporales</taxon>
        <taxon>Peronosporaceae</taxon>
        <taxon>Bremia</taxon>
    </lineage>
</organism>
<dbReference type="Proteomes" id="UP000294530">
    <property type="component" value="Unassembled WGS sequence"/>
</dbReference>
<accession>A0A976FR79</accession>
<dbReference type="AlphaFoldDB" id="A0A976FR79"/>
<reference evidence="2 3" key="1">
    <citation type="journal article" date="2021" name="Genome Biol.">
        <title>AFLAP: assembly-free linkage analysis pipeline using k-mers from genome sequencing data.</title>
        <authorList>
            <person name="Fletcher K."/>
            <person name="Zhang L."/>
            <person name="Gil J."/>
            <person name="Han R."/>
            <person name="Cavanaugh K."/>
            <person name="Michelmore R."/>
        </authorList>
    </citation>
    <scope>NUCLEOTIDE SEQUENCE [LARGE SCALE GENOMIC DNA]</scope>
    <source>
        <strain evidence="2 3">SF5</strain>
    </source>
</reference>